<dbReference type="AlphaFoldDB" id="A0A5R9GP65"/>
<evidence type="ECO:0000259" key="10">
    <source>
        <dbReference type="PROSITE" id="PS51722"/>
    </source>
</evidence>
<keyword evidence="3 7" id="KW-0396">Initiation factor</keyword>
<evidence type="ECO:0000313" key="12">
    <source>
        <dbReference type="Proteomes" id="UP000306585"/>
    </source>
</evidence>
<dbReference type="CDD" id="cd03702">
    <property type="entry name" value="IF2_mtIF2_II"/>
    <property type="match status" value="1"/>
</dbReference>
<dbReference type="HAMAP" id="MF_00100_B">
    <property type="entry name" value="IF_2_B"/>
    <property type="match status" value="1"/>
</dbReference>
<feature type="compositionally biased region" description="Basic and acidic residues" evidence="9">
    <location>
        <begin position="451"/>
        <end position="463"/>
    </location>
</feature>
<comment type="similarity">
    <text evidence="1 7 8">Belongs to the TRAFAC class translation factor GTPase superfamily. Classic translation factor GTPase family. IF-2 subfamily.</text>
</comment>
<feature type="binding site" evidence="7">
    <location>
        <begin position="639"/>
        <end position="643"/>
    </location>
    <ligand>
        <name>GTP</name>
        <dbReference type="ChEBI" id="CHEBI:37565"/>
    </ligand>
</feature>
<dbReference type="GO" id="GO:0003743">
    <property type="term" value="F:translation initiation factor activity"/>
    <property type="evidence" value="ECO:0007669"/>
    <property type="project" value="UniProtKB-UniRule"/>
</dbReference>
<dbReference type="PANTHER" id="PTHR43381:SF5">
    <property type="entry name" value="TR-TYPE G DOMAIN-CONTAINING PROTEIN"/>
    <property type="match status" value="1"/>
</dbReference>
<name>A0A5R9GP65_9PROT</name>
<gene>
    <name evidence="7 11" type="primary">infB</name>
    <name evidence="11" type="ORF">FEF65_09360</name>
</gene>
<dbReference type="Pfam" id="PF04760">
    <property type="entry name" value="IF2_N"/>
    <property type="match status" value="1"/>
</dbReference>
<dbReference type="Pfam" id="PF22042">
    <property type="entry name" value="EF-G_D2"/>
    <property type="match status" value="1"/>
</dbReference>
<keyword evidence="7" id="KW-0963">Cytoplasm</keyword>
<feature type="compositionally biased region" description="Low complexity" evidence="9">
    <location>
        <begin position="207"/>
        <end position="247"/>
    </location>
</feature>
<dbReference type="InterPro" id="IPR000178">
    <property type="entry name" value="TF_IF2_bacterial-like"/>
</dbReference>
<dbReference type="Gene3D" id="1.10.10.2480">
    <property type="match status" value="1"/>
</dbReference>
<dbReference type="Pfam" id="PF00009">
    <property type="entry name" value="GTP_EFTU"/>
    <property type="match status" value="1"/>
</dbReference>
<dbReference type="InterPro" id="IPR023115">
    <property type="entry name" value="TIF_IF2_dom3"/>
</dbReference>
<evidence type="ECO:0000256" key="3">
    <source>
        <dbReference type="ARBA" id="ARBA00022540"/>
    </source>
</evidence>
<dbReference type="PANTHER" id="PTHR43381">
    <property type="entry name" value="TRANSLATION INITIATION FACTOR IF-2-RELATED"/>
    <property type="match status" value="1"/>
</dbReference>
<dbReference type="GO" id="GO:0005525">
    <property type="term" value="F:GTP binding"/>
    <property type="evidence" value="ECO:0007669"/>
    <property type="project" value="UniProtKB-KW"/>
</dbReference>
<evidence type="ECO:0000313" key="11">
    <source>
        <dbReference type="EMBL" id="TLS66719.1"/>
    </source>
</evidence>
<dbReference type="InterPro" id="IPR006847">
    <property type="entry name" value="IF2_N"/>
</dbReference>
<keyword evidence="4 7" id="KW-0547">Nucleotide-binding</keyword>
<dbReference type="InterPro" id="IPR000795">
    <property type="entry name" value="T_Tr_GTP-bd_dom"/>
</dbReference>
<dbReference type="Pfam" id="PF11987">
    <property type="entry name" value="IF-2"/>
    <property type="match status" value="1"/>
</dbReference>
<reference evidence="11 12" key="1">
    <citation type="journal article" date="2019" name="Appl. Environ. Microbiol.">
        <title>Environmental Evidence and Genomic Insight of Iron-oxidizing Bacteria Preference Towards More Corrosion Resistant Stainless Steel at Higher Salinities.</title>
        <authorList>
            <person name="Garrison C.E."/>
            <person name="Price K.A."/>
            <person name="Field E.K."/>
        </authorList>
    </citation>
    <scope>NUCLEOTIDE SEQUENCE [LARGE SCALE GENOMIC DNA]</scope>
    <source>
        <strain evidence="11 12">P3</strain>
    </source>
</reference>
<feature type="region of interest" description="Disordered" evidence="9">
    <location>
        <begin position="377"/>
        <end position="475"/>
    </location>
</feature>
<keyword evidence="12" id="KW-1185">Reference proteome</keyword>
<dbReference type="InterPro" id="IPR009000">
    <property type="entry name" value="Transl_B-barrel_sf"/>
</dbReference>
<dbReference type="FunFam" id="3.40.50.10050:FF:000001">
    <property type="entry name" value="Translation initiation factor IF-2"/>
    <property type="match status" value="1"/>
</dbReference>
<dbReference type="InterPro" id="IPR044145">
    <property type="entry name" value="IF2_II"/>
</dbReference>
<evidence type="ECO:0000256" key="2">
    <source>
        <dbReference type="ARBA" id="ARBA00020675"/>
    </source>
</evidence>
<dbReference type="PROSITE" id="PS51722">
    <property type="entry name" value="G_TR_2"/>
    <property type="match status" value="1"/>
</dbReference>
<dbReference type="Gene3D" id="2.40.30.10">
    <property type="entry name" value="Translation factors"/>
    <property type="match status" value="2"/>
</dbReference>
<evidence type="ECO:0000256" key="7">
    <source>
        <dbReference type="HAMAP-Rule" id="MF_00100"/>
    </source>
</evidence>
<dbReference type="InterPro" id="IPR005225">
    <property type="entry name" value="Small_GTP-bd"/>
</dbReference>
<accession>A0A5R9GP65</accession>
<evidence type="ECO:0000256" key="6">
    <source>
        <dbReference type="ARBA" id="ARBA00023134"/>
    </source>
</evidence>
<dbReference type="CDD" id="cd03692">
    <property type="entry name" value="mtIF2_IVc"/>
    <property type="match status" value="1"/>
</dbReference>
<dbReference type="SUPFAM" id="SSF52156">
    <property type="entry name" value="Initiation factor IF2/eIF5b, domain 3"/>
    <property type="match status" value="1"/>
</dbReference>
<dbReference type="NCBIfam" id="TIGR00231">
    <property type="entry name" value="small_GTP"/>
    <property type="match status" value="1"/>
</dbReference>
<feature type="compositionally biased region" description="Low complexity" evidence="9">
    <location>
        <begin position="427"/>
        <end position="445"/>
    </location>
</feature>
<dbReference type="InterPro" id="IPR053905">
    <property type="entry name" value="EF-G-like_DII"/>
</dbReference>
<feature type="compositionally biased region" description="Gly residues" evidence="9">
    <location>
        <begin position="391"/>
        <end position="400"/>
    </location>
</feature>
<dbReference type="InterPro" id="IPR015760">
    <property type="entry name" value="TIF_IF2"/>
</dbReference>
<dbReference type="FunFam" id="3.40.50.300:FF:000019">
    <property type="entry name" value="Translation initiation factor IF-2"/>
    <property type="match status" value="1"/>
</dbReference>
<feature type="compositionally biased region" description="Low complexity" evidence="9">
    <location>
        <begin position="268"/>
        <end position="280"/>
    </location>
</feature>
<feature type="domain" description="Tr-type G" evidence="10">
    <location>
        <begin position="583"/>
        <end position="751"/>
    </location>
</feature>
<dbReference type="InterPro" id="IPR027417">
    <property type="entry name" value="P-loop_NTPase"/>
</dbReference>
<dbReference type="SUPFAM" id="SSF50447">
    <property type="entry name" value="Translation proteins"/>
    <property type="match status" value="2"/>
</dbReference>
<comment type="function">
    <text evidence="7 8">One of the essential components for the initiation of protein synthesis. Protects formylmethionyl-tRNA from spontaneous hydrolysis and promotes its binding to the 30S ribosomal subunits. Also involved in the hydrolysis of GTP during the formation of the 70S ribosomal complex.</text>
</comment>
<keyword evidence="6 7" id="KW-0342">GTP-binding</keyword>
<feature type="compositionally biased region" description="Low complexity" evidence="9">
    <location>
        <begin position="401"/>
        <end position="414"/>
    </location>
</feature>
<evidence type="ECO:0000256" key="9">
    <source>
        <dbReference type="SAM" id="MobiDB-lite"/>
    </source>
</evidence>
<dbReference type="GO" id="GO:0003924">
    <property type="term" value="F:GTPase activity"/>
    <property type="evidence" value="ECO:0007669"/>
    <property type="project" value="UniProtKB-UniRule"/>
</dbReference>
<dbReference type="CDD" id="cd01887">
    <property type="entry name" value="IF2_eIF5B"/>
    <property type="match status" value="1"/>
</dbReference>
<dbReference type="GO" id="GO:0005829">
    <property type="term" value="C:cytosol"/>
    <property type="evidence" value="ECO:0007669"/>
    <property type="project" value="TreeGrafter"/>
</dbReference>
<feature type="region of interest" description="Disordered" evidence="9">
    <location>
        <begin position="207"/>
        <end position="347"/>
    </location>
</feature>
<dbReference type="FunFam" id="2.40.30.10:FF:000008">
    <property type="entry name" value="Translation initiation factor IF-2"/>
    <property type="match status" value="1"/>
</dbReference>
<keyword evidence="5 7" id="KW-0648">Protein biosynthesis</keyword>
<evidence type="ECO:0000256" key="4">
    <source>
        <dbReference type="ARBA" id="ARBA00022741"/>
    </source>
</evidence>
<comment type="caution">
    <text evidence="11">The sequence shown here is derived from an EMBL/GenBank/DDBJ whole genome shotgun (WGS) entry which is preliminary data.</text>
</comment>
<protein>
    <recommendedName>
        <fullName evidence="2 7">Translation initiation factor IF-2</fullName>
    </recommendedName>
</protein>
<dbReference type="FunFam" id="2.40.30.10:FF:000007">
    <property type="entry name" value="Translation initiation factor IF-2"/>
    <property type="match status" value="1"/>
</dbReference>
<evidence type="ECO:0000256" key="8">
    <source>
        <dbReference type="RuleBase" id="RU000644"/>
    </source>
</evidence>
<dbReference type="InterPro" id="IPR036925">
    <property type="entry name" value="TIF_IF2_dom3_sf"/>
</dbReference>
<evidence type="ECO:0000256" key="5">
    <source>
        <dbReference type="ARBA" id="ARBA00022917"/>
    </source>
</evidence>
<feature type="binding site" evidence="7">
    <location>
        <begin position="592"/>
        <end position="599"/>
    </location>
    <ligand>
        <name>GTP</name>
        <dbReference type="ChEBI" id="CHEBI:37565"/>
    </ligand>
</feature>
<comment type="subcellular location">
    <subcellularLocation>
        <location evidence="7">Cytoplasm</location>
    </subcellularLocation>
</comment>
<feature type="binding site" evidence="7">
    <location>
        <begin position="693"/>
        <end position="696"/>
    </location>
    <ligand>
        <name>GTP</name>
        <dbReference type="ChEBI" id="CHEBI:37565"/>
    </ligand>
</feature>
<organism evidence="11 12">
    <name type="scientific">Mariprofundus erugo</name>
    <dbReference type="NCBI Taxonomy" id="2528639"/>
    <lineage>
        <taxon>Bacteria</taxon>
        <taxon>Pseudomonadati</taxon>
        <taxon>Pseudomonadota</taxon>
        <taxon>Candidatius Mariprofundia</taxon>
        <taxon>Mariprofundales</taxon>
        <taxon>Mariprofundaceae</taxon>
        <taxon>Mariprofundus</taxon>
    </lineage>
</organism>
<feature type="region of interest" description="Disordered" evidence="9">
    <location>
        <begin position="74"/>
        <end position="118"/>
    </location>
</feature>
<dbReference type="EMBL" id="VBRY01000008">
    <property type="protein sequence ID" value="TLS66719.1"/>
    <property type="molecule type" value="Genomic_DNA"/>
</dbReference>
<comment type="caution">
    <text evidence="7">Lacks conserved residue(s) required for the propagation of feature annotation.</text>
</comment>
<dbReference type="NCBIfam" id="TIGR00487">
    <property type="entry name" value="IF-2"/>
    <property type="match status" value="1"/>
</dbReference>
<dbReference type="Proteomes" id="UP000306585">
    <property type="component" value="Unassembled WGS sequence"/>
</dbReference>
<proteinExistence type="inferred from homology"/>
<evidence type="ECO:0000256" key="1">
    <source>
        <dbReference type="ARBA" id="ARBA00007733"/>
    </source>
</evidence>
<sequence length="1083" mass="113785">MAKRILDLAKELGVDAAEIQRVALQCNVVVSGPTSTLDADDQQKIRASIRGAAGKSAGGGAGGKTLTLNRPMVAGQSRSGGRVEGRGRSVEVSVRRRHTPAAVVDRTTESPVAAPVVEQPKAAAAPEVSAKPLAPAQRAAAALERKKQAEAESRAAAARQQEAAAAAAASAPVVEKPVVTVARVAAAEPVAVPEPVKVEAPVVTKEAAPVAAAPAPSRPVAARQPVRSAARPATARSAAADTRSPSDQAGVVRKPAVNPAQVARSKIAAATAARTAAQEKAAQERAARPPRPARPQQTGAANTTAAAGNRTAPQGRRPGGPGAQNAAPGGRDGAQGQGAHKGPRTTIRRGLTPAQIAASKAPSSSVKQIEQKISEERANRRKAAPRPANQGGAGGAGNQGGAAATAKQAMARRTPSVAVAPQVDVSAPAAPAQQRRRGAPGAPARGQRRQTPAEKAARRDYASKRNQLLTPQQEERMARLARGSKKRFQITKDDDDFVVRTVEVTDPILISELANRMAIKSAEVVKKLFEMGMMVTLNEGIDGETAVLIVEEFGHKAKIINAAAVEDVLIEDISDDDEGDLQPRPPVVVVMGHVDHGKTSILDALRKAHVAAGEAGGITQHIGAYMVKLEGGERVVFIDTPGHEAFTSLRARGASMTDVAVLVVAADDGVMPQTIEALNHARAAGVPMIVAVNKMDKVGADPEKVMRQLSEHGVLAEDWGGDTIFVPVSAHTGQGLDELLEMLALQTEILELKANPTRRGKGIVIESRLDRGRGPVATVLVQNGTFKQGDTVVVGSVTGRIRAIVDENAKQHRTAGPSIPFELLGLDSVPEAGQEIFTVESEKQARDIVRYRKDKEREQGSEAQKRASLDELFANMQSGMKEVPVLIKGDVTGSVEAMAESLAKAGTDEVKVKVVHKAIGGITESDIMLASAANAIVIGFNVRPEAKAKRLAEQEGIDVRFYKVIYDAIDDVKAAMAGVLAPEEVEKVTGSAEVREVFQAPKVGAIAGCYVTEGHVLRGSHVRVLREGVLVYDGVLASLRRFQDDVKEVRTGYECGMSVEKFNDIKVGDSFEFYVIEEVAATL</sequence>
<feature type="compositionally biased region" description="Low complexity" evidence="9">
    <location>
        <begin position="294"/>
        <end position="316"/>
    </location>
</feature>
<dbReference type="SUPFAM" id="SSF52540">
    <property type="entry name" value="P-loop containing nucleoside triphosphate hydrolases"/>
    <property type="match status" value="1"/>
</dbReference>
<dbReference type="Gene3D" id="3.40.50.10050">
    <property type="entry name" value="Translation initiation factor IF- 2, domain 3"/>
    <property type="match status" value="1"/>
</dbReference>
<dbReference type="Gene3D" id="3.40.50.300">
    <property type="entry name" value="P-loop containing nucleotide triphosphate hydrolases"/>
    <property type="match status" value="1"/>
</dbReference>